<dbReference type="Proteomes" id="UP000419743">
    <property type="component" value="Unassembled WGS sequence"/>
</dbReference>
<keyword evidence="2" id="KW-0808">Transferase</keyword>
<dbReference type="Pfam" id="PF13302">
    <property type="entry name" value="Acetyltransf_3"/>
    <property type="match status" value="1"/>
</dbReference>
<gene>
    <name evidence="2" type="ORF">HALOF300_01475</name>
</gene>
<dbReference type="InterPro" id="IPR000182">
    <property type="entry name" value="GNAT_dom"/>
</dbReference>
<dbReference type="PANTHER" id="PTHR43792:SF1">
    <property type="entry name" value="N-ACETYLTRANSFERASE DOMAIN-CONTAINING PROTEIN"/>
    <property type="match status" value="1"/>
</dbReference>
<keyword evidence="3" id="KW-1185">Reference proteome</keyword>
<feature type="domain" description="N-acetyltransferase" evidence="1">
    <location>
        <begin position="17"/>
        <end position="185"/>
    </location>
</feature>
<name>A0A7M4DH78_9MICO</name>
<dbReference type="InterPro" id="IPR051531">
    <property type="entry name" value="N-acetyltransferase"/>
</dbReference>
<evidence type="ECO:0000313" key="2">
    <source>
        <dbReference type="EMBL" id="VZO36271.1"/>
    </source>
</evidence>
<dbReference type="SUPFAM" id="SSF55729">
    <property type="entry name" value="Acyl-CoA N-acyltransferases (Nat)"/>
    <property type="match status" value="1"/>
</dbReference>
<dbReference type="RefSeq" id="WP_156740301.1">
    <property type="nucleotide sequence ID" value="NZ_CACRYJ010000018.1"/>
</dbReference>
<comment type="caution">
    <text evidence="2">The sequence shown here is derived from an EMBL/GenBank/DDBJ whole genome shotgun (WGS) entry which is preliminary data.</text>
</comment>
<dbReference type="GO" id="GO:0016747">
    <property type="term" value="F:acyltransferase activity, transferring groups other than amino-acyl groups"/>
    <property type="evidence" value="ECO:0007669"/>
    <property type="project" value="InterPro"/>
</dbReference>
<dbReference type="InterPro" id="IPR016181">
    <property type="entry name" value="Acyl_CoA_acyltransferase"/>
</dbReference>
<dbReference type="AlphaFoldDB" id="A0A7M4DH78"/>
<reference evidence="2 3" key="1">
    <citation type="submission" date="2019-11" db="EMBL/GenBank/DDBJ databases">
        <authorList>
            <person name="Criscuolo A."/>
        </authorList>
    </citation>
    <scope>NUCLEOTIDE SEQUENCE [LARGE SCALE GENOMIC DNA]</scope>
    <source>
        <strain evidence="2">CIP111667</strain>
    </source>
</reference>
<dbReference type="Gene3D" id="3.40.630.30">
    <property type="match status" value="1"/>
</dbReference>
<proteinExistence type="predicted"/>
<accession>A0A7M4DH78</accession>
<dbReference type="PANTHER" id="PTHR43792">
    <property type="entry name" value="GNAT FAMILY, PUTATIVE (AFU_ORTHOLOGUE AFUA_3G00765)-RELATED-RELATED"/>
    <property type="match status" value="1"/>
</dbReference>
<dbReference type="EMBL" id="CACRYJ010000018">
    <property type="protein sequence ID" value="VZO36271.1"/>
    <property type="molecule type" value="Genomic_DNA"/>
</dbReference>
<dbReference type="PROSITE" id="PS51186">
    <property type="entry name" value="GNAT"/>
    <property type="match status" value="1"/>
</dbReference>
<sequence>MISSLDDLTWPVRTERLTIRPAIAADAPSAWAYRRLDDVARWMTTQHAVEEGFTAAFVEPARLARTLMIERDGQIIGDLMLAPEDAWAQAEVAADAKSIQAELGWSMDPAHQGHGYATEAVTALIRICFEGLGLRRVVALCFAENAPSWRLMERVGMRRENHSVRDSLHRTGGWMDGYGYALLAEEWRAR</sequence>
<protein>
    <submittedName>
        <fullName evidence="2">Ribosomal-protein-S5-alanine N-acetyltransferase</fullName>
    </submittedName>
</protein>
<evidence type="ECO:0000259" key="1">
    <source>
        <dbReference type="PROSITE" id="PS51186"/>
    </source>
</evidence>
<evidence type="ECO:0000313" key="3">
    <source>
        <dbReference type="Proteomes" id="UP000419743"/>
    </source>
</evidence>
<organism evidence="2 3">
    <name type="scientific">Occultella aeris</name>
    <dbReference type="NCBI Taxonomy" id="2761496"/>
    <lineage>
        <taxon>Bacteria</taxon>
        <taxon>Bacillati</taxon>
        <taxon>Actinomycetota</taxon>
        <taxon>Actinomycetes</taxon>
        <taxon>Micrococcales</taxon>
        <taxon>Ruaniaceae</taxon>
        <taxon>Occultella</taxon>
    </lineage>
</organism>